<reference evidence="4" key="1">
    <citation type="submission" date="2016-11" db="EMBL/GenBank/DDBJ databases">
        <authorList>
            <person name="Varghese N."/>
            <person name="Submissions S."/>
        </authorList>
    </citation>
    <scope>NUCLEOTIDE SEQUENCE [LARGE SCALE GENOMIC DNA]</scope>
    <source>
        <strain evidence="4">DSM 19978</strain>
    </source>
</reference>
<dbReference type="STRING" id="468056.SAMN05443549_11012"/>
<evidence type="ECO:0000313" key="3">
    <source>
        <dbReference type="EMBL" id="SHG99835.1"/>
    </source>
</evidence>
<dbReference type="EMBL" id="FQWB01000010">
    <property type="protein sequence ID" value="SHG99835.1"/>
    <property type="molecule type" value="Genomic_DNA"/>
</dbReference>
<gene>
    <name evidence="3" type="ORF">SAMN05443549_11012</name>
</gene>
<accession>A0A1M5PDI7</accession>
<dbReference type="GO" id="GO:0016757">
    <property type="term" value="F:glycosyltransferase activity"/>
    <property type="evidence" value="ECO:0007669"/>
    <property type="project" value="InterPro"/>
</dbReference>
<name>A0A1M5PDI7_9FLAO</name>
<dbReference type="OrthoDB" id="823685at2"/>
<dbReference type="Pfam" id="PF00534">
    <property type="entry name" value="Glycos_transf_1"/>
    <property type="match status" value="1"/>
</dbReference>
<protein>
    <submittedName>
        <fullName evidence="3">Glycosyltransferase involved in cell wall bisynthesis</fullName>
    </submittedName>
</protein>
<dbReference type="InterPro" id="IPR028098">
    <property type="entry name" value="Glyco_trans_4-like_N"/>
</dbReference>
<proteinExistence type="predicted"/>
<feature type="domain" description="Glycosyltransferase subfamily 4-like N-terminal" evidence="2">
    <location>
        <begin position="13"/>
        <end position="161"/>
    </location>
</feature>
<keyword evidence="3" id="KW-0808">Transferase</keyword>
<dbReference type="AlphaFoldDB" id="A0A1M5PDI7"/>
<evidence type="ECO:0000259" key="1">
    <source>
        <dbReference type="Pfam" id="PF00534"/>
    </source>
</evidence>
<dbReference type="Proteomes" id="UP000184516">
    <property type="component" value="Unassembled WGS sequence"/>
</dbReference>
<dbReference type="Pfam" id="PF13439">
    <property type="entry name" value="Glyco_transf_4"/>
    <property type="match status" value="1"/>
</dbReference>
<dbReference type="InterPro" id="IPR001296">
    <property type="entry name" value="Glyco_trans_1"/>
</dbReference>
<dbReference type="Gene3D" id="3.40.50.2000">
    <property type="entry name" value="Glycogen Phosphorylase B"/>
    <property type="match status" value="2"/>
</dbReference>
<keyword evidence="4" id="KW-1185">Reference proteome</keyword>
<feature type="domain" description="Glycosyl transferase family 1" evidence="1">
    <location>
        <begin position="181"/>
        <end position="319"/>
    </location>
</feature>
<organism evidence="3 4">
    <name type="scientific">Flavobacterium fluvii</name>
    <dbReference type="NCBI Taxonomy" id="468056"/>
    <lineage>
        <taxon>Bacteria</taxon>
        <taxon>Pseudomonadati</taxon>
        <taxon>Bacteroidota</taxon>
        <taxon>Flavobacteriia</taxon>
        <taxon>Flavobacteriales</taxon>
        <taxon>Flavobacteriaceae</taxon>
        <taxon>Flavobacterium</taxon>
    </lineage>
</organism>
<dbReference type="SUPFAM" id="SSF53756">
    <property type="entry name" value="UDP-Glycosyltransferase/glycogen phosphorylase"/>
    <property type="match status" value="1"/>
</dbReference>
<dbReference type="RefSeq" id="WP_073371888.1">
    <property type="nucleotide sequence ID" value="NZ_FQWB01000010.1"/>
</dbReference>
<sequence>MRILQIIDSLEAGGAERMAINYANALADAIEFSGLVVTRKEGALLNQVKKEVSYLYLNKKGTIDIKAVSALRKFVVKNKVEIIHAHSTSFFLAFLLKLSCPSIKLIWHEHYGARVNESRVDNLILFFTSFFFTSVFVVNHQLEDWVKKKLFVKKVFYIPNFAASDENQPKVTVMKGEIGRRIVCLANLKKPKNHIALLFAFEELKLKDLGWSLHLIGKDYNDEYSNNIKEFVSEKNLKKAVFIYDSQNDIQNILSQATIGILCSTNEGFPVSLLEYGLAKLAVVSTNVGYCSEIIKDDINGLLFNPLNNGQVKKQLYKMVLVDKVQREVFALHLHNLVLENYSKEKSVQLLLSKYNLL</sequence>
<dbReference type="PANTHER" id="PTHR12526">
    <property type="entry name" value="GLYCOSYLTRANSFERASE"/>
    <property type="match status" value="1"/>
</dbReference>
<evidence type="ECO:0000259" key="2">
    <source>
        <dbReference type="Pfam" id="PF13439"/>
    </source>
</evidence>
<evidence type="ECO:0000313" key="4">
    <source>
        <dbReference type="Proteomes" id="UP000184516"/>
    </source>
</evidence>